<reference evidence="2 3" key="1">
    <citation type="submission" date="2024-02" db="EMBL/GenBank/DDBJ databases">
        <title>De novo assembly and annotation of 12 fungi associated with fruit tree decline syndrome in Ontario, Canada.</title>
        <authorList>
            <person name="Sulman M."/>
            <person name="Ellouze W."/>
            <person name="Ilyukhin E."/>
        </authorList>
    </citation>
    <scope>NUCLEOTIDE SEQUENCE [LARGE SCALE GENOMIC DNA]</scope>
    <source>
        <strain evidence="2 3">M97-236</strain>
    </source>
</reference>
<dbReference type="Pfam" id="PF01544">
    <property type="entry name" value="CorA"/>
    <property type="match status" value="1"/>
</dbReference>
<name>A0ABR3QI51_9PLEO</name>
<accession>A0ABR3QI51</accession>
<dbReference type="EMBL" id="JAKIXB020000053">
    <property type="protein sequence ID" value="KAL1591827.1"/>
    <property type="molecule type" value="Genomic_DNA"/>
</dbReference>
<protein>
    <submittedName>
        <fullName evidence="2">Uncharacterized protein</fullName>
    </submittedName>
</protein>
<gene>
    <name evidence="2" type="ORF">SLS59_010055</name>
</gene>
<keyword evidence="3" id="KW-1185">Reference proteome</keyword>
<evidence type="ECO:0000313" key="2">
    <source>
        <dbReference type="EMBL" id="KAL1591827.1"/>
    </source>
</evidence>
<proteinExistence type="predicted"/>
<dbReference type="Proteomes" id="UP001521222">
    <property type="component" value="Unassembled WGS sequence"/>
</dbReference>
<organism evidence="2 3">
    <name type="scientific">Nothophoma quercina</name>
    <dbReference type="NCBI Taxonomy" id="749835"/>
    <lineage>
        <taxon>Eukaryota</taxon>
        <taxon>Fungi</taxon>
        <taxon>Dikarya</taxon>
        <taxon>Ascomycota</taxon>
        <taxon>Pezizomycotina</taxon>
        <taxon>Dothideomycetes</taxon>
        <taxon>Pleosporomycetidae</taxon>
        <taxon>Pleosporales</taxon>
        <taxon>Pleosporineae</taxon>
        <taxon>Didymellaceae</taxon>
        <taxon>Nothophoma</taxon>
    </lineage>
</organism>
<dbReference type="InterPro" id="IPR002523">
    <property type="entry name" value="MgTranspt_CorA/ZnTranspt_ZntB"/>
</dbReference>
<comment type="caution">
    <text evidence="2">The sequence shown here is derived from an EMBL/GenBank/DDBJ whole genome shotgun (WGS) entry which is preliminary data.</text>
</comment>
<evidence type="ECO:0000313" key="3">
    <source>
        <dbReference type="Proteomes" id="UP001521222"/>
    </source>
</evidence>
<feature type="region of interest" description="Disordered" evidence="1">
    <location>
        <begin position="97"/>
        <end position="117"/>
    </location>
</feature>
<sequence>MVSMLQSEAIQSLGYWMGIPPSFFMLPPVHLRVITGKPYFMFLLEYMNYSAIEHGPPVLQRRAALPKCTFHSSTGEQTHKWHATHARLVFITSQACDDDSPNPGAKPDPNGIPTPKKERTRWRGLYMFEQGDDNIATQFRNLMVAHDRAESHPNQRYSGLGQVIQDFVLSISVIRTQFFDEAYDHLRELSKECLNDNLPPAKQLDYMQKLYELLPLWSQVRRQLIGTRNMVAQLLRHDIAKFSAGQKNMYYVKRLEVVEDQISRCDDVADKTKNLINMILGIASLQESRAANRSAGSMRRVTMLTFFYLPLTLASVCHSEPVITTCSH</sequence>
<evidence type="ECO:0000256" key="1">
    <source>
        <dbReference type="SAM" id="MobiDB-lite"/>
    </source>
</evidence>